<keyword evidence="1" id="KW-0732">Signal</keyword>
<evidence type="ECO:0000313" key="2">
    <source>
        <dbReference type="EMBL" id="JAH25094.1"/>
    </source>
</evidence>
<dbReference type="AlphaFoldDB" id="A0A0E9R7J7"/>
<feature type="chain" id="PRO_5002431482" evidence="1">
    <location>
        <begin position="21"/>
        <end position="37"/>
    </location>
</feature>
<feature type="signal peptide" evidence="1">
    <location>
        <begin position="1"/>
        <end position="20"/>
    </location>
</feature>
<reference evidence="2" key="2">
    <citation type="journal article" date="2015" name="Fish Shellfish Immunol.">
        <title>Early steps in the European eel (Anguilla anguilla)-Vibrio vulnificus interaction in the gills: Role of the RtxA13 toxin.</title>
        <authorList>
            <person name="Callol A."/>
            <person name="Pajuelo D."/>
            <person name="Ebbesson L."/>
            <person name="Teles M."/>
            <person name="MacKenzie S."/>
            <person name="Amaro C."/>
        </authorList>
    </citation>
    <scope>NUCLEOTIDE SEQUENCE</scope>
</reference>
<dbReference type="EMBL" id="GBXM01083483">
    <property type="protein sequence ID" value="JAH25094.1"/>
    <property type="molecule type" value="Transcribed_RNA"/>
</dbReference>
<sequence>MKNGFMLFMACAITMAVAVSQDNGKDPSATFFSSSAI</sequence>
<proteinExistence type="predicted"/>
<organism evidence="2">
    <name type="scientific">Anguilla anguilla</name>
    <name type="common">European freshwater eel</name>
    <name type="synonym">Muraena anguilla</name>
    <dbReference type="NCBI Taxonomy" id="7936"/>
    <lineage>
        <taxon>Eukaryota</taxon>
        <taxon>Metazoa</taxon>
        <taxon>Chordata</taxon>
        <taxon>Craniata</taxon>
        <taxon>Vertebrata</taxon>
        <taxon>Euteleostomi</taxon>
        <taxon>Actinopterygii</taxon>
        <taxon>Neopterygii</taxon>
        <taxon>Teleostei</taxon>
        <taxon>Anguilliformes</taxon>
        <taxon>Anguillidae</taxon>
        <taxon>Anguilla</taxon>
    </lineage>
</organism>
<evidence type="ECO:0000256" key="1">
    <source>
        <dbReference type="SAM" id="SignalP"/>
    </source>
</evidence>
<reference evidence="2" key="1">
    <citation type="submission" date="2014-11" db="EMBL/GenBank/DDBJ databases">
        <authorList>
            <person name="Amaro Gonzalez C."/>
        </authorList>
    </citation>
    <scope>NUCLEOTIDE SEQUENCE</scope>
</reference>
<name>A0A0E9R7J7_ANGAN</name>
<accession>A0A0E9R7J7</accession>
<protein>
    <submittedName>
        <fullName evidence="2">Uncharacterized protein</fullName>
    </submittedName>
</protein>